<comment type="catalytic activity">
    <reaction evidence="1">
        <text>[E2 ubiquitin-conjugating enzyme]-S-ubiquitinyl-L-cysteine + [acceptor protein]-L-lysine = [E2 ubiquitin-conjugating enzyme]-L-cysteine + [acceptor protein]-N(6)-ubiquitinyl-L-lysine.</text>
        <dbReference type="EC" id="2.3.2.31"/>
    </reaction>
</comment>
<dbReference type="Gene3D" id="1.20.120.1750">
    <property type="match status" value="1"/>
</dbReference>
<accession>A0A0K6FW77</accession>
<dbReference type="PROSITE" id="PS51873">
    <property type="entry name" value="TRIAD"/>
    <property type="match status" value="1"/>
</dbReference>
<name>A0A0K6FW77_9AGAM</name>
<gene>
    <name evidence="10" type="ORF">RSOLAG22IIIB_00776</name>
</gene>
<evidence type="ECO:0000256" key="5">
    <source>
        <dbReference type="ARBA" id="ARBA00022737"/>
    </source>
</evidence>
<evidence type="ECO:0000313" key="11">
    <source>
        <dbReference type="Proteomes" id="UP000044841"/>
    </source>
</evidence>
<dbReference type="AlphaFoldDB" id="A0A0K6FW77"/>
<proteinExistence type="predicted"/>
<dbReference type="SUPFAM" id="SSF57850">
    <property type="entry name" value="RING/U-box"/>
    <property type="match status" value="3"/>
</dbReference>
<keyword evidence="5" id="KW-0677">Repeat</keyword>
<dbReference type="GO" id="GO:0008270">
    <property type="term" value="F:zinc ion binding"/>
    <property type="evidence" value="ECO:0007669"/>
    <property type="project" value="UniProtKB-KW"/>
</dbReference>
<keyword evidence="3" id="KW-0808">Transferase</keyword>
<organism evidence="10 11">
    <name type="scientific">Rhizoctonia solani</name>
    <dbReference type="NCBI Taxonomy" id="456999"/>
    <lineage>
        <taxon>Eukaryota</taxon>
        <taxon>Fungi</taxon>
        <taxon>Dikarya</taxon>
        <taxon>Basidiomycota</taxon>
        <taxon>Agaricomycotina</taxon>
        <taxon>Agaricomycetes</taxon>
        <taxon>Cantharellales</taxon>
        <taxon>Ceratobasidiaceae</taxon>
        <taxon>Rhizoctonia</taxon>
    </lineage>
</organism>
<evidence type="ECO:0000256" key="8">
    <source>
        <dbReference type="ARBA" id="ARBA00022833"/>
    </source>
</evidence>
<protein>
    <recommendedName>
        <fullName evidence="2">RBR-type E3 ubiquitin transferase</fullName>
        <ecNumber evidence="2">2.3.2.31</ecNumber>
    </recommendedName>
</protein>
<dbReference type="Gene3D" id="3.30.40.10">
    <property type="entry name" value="Zinc/RING finger domain, C3HC4 (zinc finger)"/>
    <property type="match status" value="1"/>
</dbReference>
<evidence type="ECO:0000256" key="3">
    <source>
        <dbReference type="ARBA" id="ARBA00022679"/>
    </source>
</evidence>
<evidence type="ECO:0000256" key="6">
    <source>
        <dbReference type="ARBA" id="ARBA00022771"/>
    </source>
</evidence>
<evidence type="ECO:0000256" key="1">
    <source>
        <dbReference type="ARBA" id="ARBA00001798"/>
    </source>
</evidence>
<evidence type="ECO:0000313" key="10">
    <source>
        <dbReference type="EMBL" id="CUA70413.1"/>
    </source>
</evidence>
<reference evidence="10 11" key="1">
    <citation type="submission" date="2015-07" db="EMBL/GenBank/DDBJ databases">
        <authorList>
            <person name="Noorani M."/>
        </authorList>
    </citation>
    <scope>NUCLEOTIDE SEQUENCE [LARGE SCALE GENOMIC DNA]</scope>
    <source>
        <strain evidence="10">BBA 69670</strain>
    </source>
</reference>
<dbReference type="SMART" id="SM00647">
    <property type="entry name" value="IBR"/>
    <property type="match status" value="2"/>
</dbReference>
<dbReference type="GO" id="GO:0016567">
    <property type="term" value="P:protein ubiquitination"/>
    <property type="evidence" value="ECO:0007669"/>
    <property type="project" value="InterPro"/>
</dbReference>
<keyword evidence="8" id="KW-0862">Zinc</keyword>
<dbReference type="EC" id="2.3.2.31" evidence="2"/>
<keyword evidence="6" id="KW-0863">Zinc-finger</keyword>
<dbReference type="InterPro" id="IPR031127">
    <property type="entry name" value="E3_UB_ligase_RBR"/>
</dbReference>
<evidence type="ECO:0000256" key="7">
    <source>
        <dbReference type="ARBA" id="ARBA00022786"/>
    </source>
</evidence>
<dbReference type="GO" id="GO:0061630">
    <property type="term" value="F:ubiquitin protein ligase activity"/>
    <property type="evidence" value="ECO:0007669"/>
    <property type="project" value="UniProtKB-EC"/>
</dbReference>
<dbReference type="EMBL" id="CYGV01001112">
    <property type="protein sequence ID" value="CUA70413.1"/>
    <property type="molecule type" value="Genomic_DNA"/>
</dbReference>
<dbReference type="PANTHER" id="PTHR11685">
    <property type="entry name" value="RBR FAMILY RING FINGER AND IBR DOMAIN-CONTAINING"/>
    <property type="match status" value="1"/>
</dbReference>
<sequence>MTDLLQDNYALPTLSYQRHAPRRRNITDYSSKLPEDKPLPLAPSTCPRARANRNEHMAKRHARIWDTVEVTEALRTFTPDAVQCAKAKATNGQETVYVIRNRRMGLIQTNKEPPPVPPKDRVTFTTHPPSQIQPALAQGAQIRYPAPTCSICLDDTNSFPRRGPTSRCAHPPSVCAPCLEQYISHSVLTDGLTVITCPIPDCRQTLERNDVIRGANGDSACVARYETLLSLRALESDPNFVRCKSPTCNWGQIHKGGAEDPVVTCERCNSQSCFTHDIPWHTDLTCKQFDSNARLNARGLRLKRERARTENRKSEKYIRGNSKKCPNPSCGRQIQKNGGCDHMTCRLPAGCGHEFCWVCQADYALIRWKGNQRHKIYCKHYRPHWPRRILRMRWHSS</sequence>
<dbReference type="CDD" id="cd20335">
    <property type="entry name" value="BRcat_RBR"/>
    <property type="match status" value="1"/>
</dbReference>
<evidence type="ECO:0000256" key="4">
    <source>
        <dbReference type="ARBA" id="ARBA00022723"/>
    </source>
</evidence>
<keyword evidence="7" id="KW-0833">Ubl conjugation pathway</keyword>
<dbReference type="InterPro" id="IPR013083">
    <property type="entry name" value="Znf_RING/FYVE/PHD"/>
</dbReference>
<keyword evidence="11" id="KW-1185">Reference proteome</keyword>
<dbReference type="Proteomes" id="UP000044841">
    <property type="component" value="Unassembled WGS sequence"/>
</dbReference>
<dbReference type="InterPro" id="IPR044066">
    <property type="entry name" value="TRIAD_supradom"/>
</dbReference>
<evidence type="ECO:0000256" key="2">
    <source>
        <dbReference type="ARBA" id="ARBA00012251"/>
    </source>
</evidence>
<keyword evidence="4" id="KW-0479">Metal-binding</keyword>
<dbReference type="InterPro" id="IPR002867">
    <property type="entry name" value="IBR_dom"/>
</dbReference>
<dbReference type="Pfam" id="PF01485">
    <property type="entry name" value="IBR"/>
    <property type="match status" value="2"/>
</dbReference>
<feature type="domain" description="RING-type" evidence="9">
    <location>
        <begin position="145"/>
        <end position="388"/>
    </location>
</feature>
<evidence type="ECO:0000259" key="9">
    <source>
        <dbReference type="PROSITE" id="PS51873"/>
    </source>
</evidence>